<name>A0A8H4CH96_COLGL</name>
<dbReference type="GeneID" id="69012116"/>
<gene>
    <name evidence="8" type="ORF">GCG54_00004964</name>
</gene>
<organism evidence="8 9">
    <name type="scientific">Colletotrichum gloeosporioides</name>
    <name type="common">Anthracnose fungus</name>
    <name type="synonym">Glomerella cingulata</name>
    <dbReference type="NCBI Taxonomy" id="474922"/>
    <lineage>
        <taxon>Eukaryota</taxon>
        <taxon>Fungi</taxon>
        <taxon>Dikarya</taxon>
        <taxon>Ascomycota</taxon>
        <taxon>Pezizomycotina</taxon>
        <taxon>Sordariomycetes</taxon>
        <taxon>Hypocreomycetidae</taxon>
        <taxon>Glomerellales</taxon>
        <taxon>Glomerellaceae</taxon>
        <taxon>Colletotrichum</taxon>
        <taxon>Colletotrichum gloeosporioides species complex</taxon>
    </lineage>
</organism>
<comment type="similarity">
    <text evidence="2">Belongs to the major facilitator superfamily. Sugar transporter (TC 2.A.1.1) family.</text>
</comment>
<keyword evidence="5 6" id="KW-0472">Membrane</keyword>
<evidence type="ECO:0000259" key="7">
    <source>
        <dbReference type="PROSITE" id="PS50850"/>
    </source>
</evidence>
<feature type="domain" description="Major facilitator superfamily (MFS) profile" evidence="7">
    <location>
        <begin position="44"/>
        <end position="508"/>
    </location>
</feature>
<reference evidence="8" key="2">
    <citation type="submission" date="2020-03" db="EMBL/GenBank/DDBJ databases">
        <authorList>
            <person name="Fu F.-F."/>
            <person name="Chen J."/>
        </authorList>
    </citation>
    <scope>NUCLEOTIDE SEQUENCE</scope>
    <source>
        <strain evidence="8">Lc1</strain>
    </source>
</reference>
<feature type="transmembrane region" description="Helical" evidence="6">
    <location>
        <begin position="417"/>
        <end position="439"/>
    </location>
</feature>
<evidence type="ECO:0000256" key="6">
    <source>
        <dbReference type="SAM" id="Phobius"/>
    </source>
</evidence>
<dbReference type="InterPro" id="IPR005829">
    <property type="entry name" value="Sugar_transporter_CS"/>
</dbReference>
<evidence type="ECO:0000313" key="8">
    <source>
        <dbReference type="EMBL" id="KAF3803784.1"/>
    </source>
</evidence>
<dbReference type="FunFam" id="1.20.1250.20:FF:000078">
    <property type="entry name" value="MFS maltose transporter, putative"/>
    <property type="match status" value="1"/>
</dbReference>
<feature type="transmembrane region" description="Helical" evidence="6">
    <location>
        <begin position="39"/>
        <end position="57"/>
    </location>
</feature>
<feature type="transmembrane region" description="Helical" evidence="6">
    <location>
        <begin position="121"/>
        <end position="139"/>
    </location>
</feature>
<dbReference type="PROSITE" id="PS50850">
    <property type="entry name" value="MFS"/>
    <property type="match status" value="1"/>
</dbReference>
<dbReference type="InterPro" id="IPR020846">
    <property type="entry name" value="MFS_dom"/>
</dbReference>
<evidence type="ECO:0000256" key="2">
    <source>
        <dbReference type="ARBA" id="ARBA00010992"/>
    </source>
</evidence>
<evidence type="ECO:0000313" key="9">
    <source>
        <dbReference type="Proteomes" id="UP000613401"/>
    </source>
</evidence>
<dbReference type="RefSeq" id="XP_045262943.1">
    <property type="nucleotide sequence ID" value="XM_045405000.1"/>
</dbReference>
<dbReference type="GO" id="GO:0005351">
    <property type="term" value="F:carbohydrate:proton symporter activity"/>
    <property type="evidence" value="ECO:0007669"/>
    <property type="project" value="TreeGrafter"/>
</dbReference>
<dbReference type="Gene3D" id="1.20.1250.20">
    <property type="entry name" value="MFS general substrate transporter like domains"/>
    <property type="match status" value="1"/>
</dbReference>
<dbReference type="GO" id="GO:0016020">
    <property type="term" value="C:membrane"/>
    <property type="evidence" value="ECO:0007669"/>
    <property type="project" value="UniProtKB-SubCell"/>
</dbReference>
<dbReference type="PROSITE" id="PS00217">
    <property type="entry name" value="SUGAR_TRANSPORT_2"/>
    <property type="match status" value="1"/>
</dbReference>
<dbReference type="InterPro" id="IPR005828">
    <property type="entry name" value="MFS_sugar_transport-like"/>
</dbReference>
<keyword evidence="4 6" id="KW-1133">Transmembrane helix</keyword>
<evidence type="ECO:0000256" key="1">
    <source>
        <dbReference type="ARBA" id="ARBA00004141"/>
    </source>
</evidence>
<sequence>MKQDKADFVDDLVEDGNVREEIQEQLSWSRQFAELKQSYRNALACFACASVAIVIGYDMNLIGSIIANKEFVKQFGVFNKEHQVWTLPADRQLAWTICQFCSAMLGAVIVGTASDRFGRRICVFINIALLIIGTVVELVAPNWGVWSVAKVIFGFAMGFMQGNTQTYVAEIAHVRIRGFMLALFQFWLIIGVFLSSCVLEGTSRISGTWSWKADVVSQFGIGLISLSLFTFLTPESPYYLAGKGETEKVKMVLCSLRGKEPGYIVEADVDLIMRTIEHEKSTSGAEVSFMDCFRGVDLRRTLLACLPMVMQQFSGWSPFPLQYTGSLTNSFKSGWPLCGNYLTYFLALAGLEDAFLVTVIANVLSIFAVLLSFSLVEKIGRRPQLLLGLSGMIPCLLAITILGWVGRGTLANGRALAAFSIVWTILYYISLGAIGWTLVGEIPSVRLRAKTTSIATITNAVCNLAWAVAIPYLINEEEADLGPKAGVVFLGPACVLTVMAFFVVPETKGKTFAQLDRLFELRTPARKF</sequence>
<protein>
    <submittedName>
        <fullName evidence="8">General alpha-glucoside permease</fullName>
    </submittedName>
</protein>
<comment type="subcellular location">
    <subcellularLocation>
        <location evidence="1">Membrane</location>
        <topology evidence="1">Multi-pass membrane protein</topology>
    </subcellularLocation>
</comment>
<dbReference type="EMBL" id="WVTB01000054">
    <property type="protein sequence ID" value="KAF3803784.1"/>
    <property type="molecule type" value="Genomic_DNA"/>
</dbReference>
<dbReference type="AlphaFoldDB" id="A0A8H4CH96"/>
<keyword evidence="9" id="KW-1185">Reference proteome</keyword>
<dbReference type="Pfam" id="PF00083">
    <property type="entry name" value="Sugar_tr"/>
    <property type="match status" value="2"/>
</dbReference>
<dbReference type="InterPro" id="IPR050360">
    <property type="entry name" value="MFS_Sugar_Transporters"/>
</dbReference>
<evidence type="ECO:0000256" key="5">
    <source>
        <dbReference type="ARBA" id="ARBA00023136"/>
    </source>
</evidence>
<proteinExistence type="inferred from homology"/>
<dbReference type="Proteomes" id="UP000613401">
    <property type="component" value="Unassembled WGS sequence"/>
</dbReference>
<feature type="transmembrane region" description="Helical" evidence="6">
    <location>
        <begin position="486"/>
        <end position="504"/>
    </location>
</feature>
<feature type="transmembrane region" description="Helical" evidence="6">
    <location>
        <begin position="451"/>
        <end position="474"/>
    </location>
</feature>
<feature type="transmembrane region" description="Helical" evidence="6">
    <location>
        <begin position="93"/>
        <end position="114"/>
    </location>
</feature>
<keyword evidence="3 6" id="KW-0812">Transmembrane</keyword>
<reference evidence="8" key="1">
    <citation type="journal article" date="2020" name="Phytopathology">
        <title>Genome sequence and comparative analysis of Colletotrichum gloeosporioides isolated from Liriodendron leaves.</title>
        <authorList>
            <person name="Fu F.F."/>
            <person name="Hao Z."/>
            <person name="Wang P."/>
            <person name="Lu Y."/>
            <person name="Xue L.J."/>
            <person name="Wei G."/>
            <person name="Tian Y."/>
            <person name="Baishi H."/>
            <person name="Xu H."/>
            <person name="Shi J."/>
            <person name="Cheng T."/>
            <person name="Wang G."/>
            <person name="Yi Y."/>
            <person name="Chen J."/>
        </authorList>
    </citation>
    <scope>NUCLEOTIDE SEQUENCE</scope>
    <source>
        <strain evidence="8">Lc1</strain>
    </source>
</reference>
<feature type="transmembrane region" description="Helical" evidence="6">
    <location>
        <begin position="385"/>
        <end position="405"/>
    </location>
</feature>
<dbReference type="InterPro" id="IPR036259">
    <property type="entry name" value="MFS_trans_sf"/>
</dbReference>
<feature type="transmembrane region" description="Helical" evidence="6">
    <location>
        <begin position="215"/>
        <end position="233"/>
    </location>
</feature>
<comment type="caution">
    <text evidence="8">The sequence shown here is derived from an EMBL/GenBank/DDBJ whole genome shotgun (WGS) entry which is preliminary data.</text>
</comment>
<evidence type="ECO:0000256" key="3">
    <source>
        <dbReference type="ARBA" id="ARBA00022692"/>
    </source>
</evidence>
<feature type="transmembrane region" description="Helical" evidence="6">
    <location>
        <begin position="174"/>
        <end position="195"/>
    </location>
</feature>
<accession>A0A8H4CH96</accession>
<feature type="transmembrane region" description="Helical" evidence="6">
    <location>
        <begin position="341"/>
        <end position="373"/>
    </location>
</feature>
<dbReference type="PANTHER" id="PTHR48022">
    <property type="entry name" value="PLASTIDIC GLUCOSE TRANSPORTER 4"/>
    <property type="match status" value="1"/>
</dbReference>
<dbReference type="SUPFAM" id="SSF103473">
    <property type="entry name" value="MFS general substrate transporter"/>
    <property type="match status" value="1"/>
</dbReference>
<evidence type="ECO:0000256" key="4">
    <source>
        <dbReference type="ARBA" id="ARBA00022989"/>
    </source>
</evidence>
<dbReference type="PANTHER" id="PTHR48022:SF15">
    <property type="entry name" value="ALPHA-GLUCOSIDE TRANSPORTER, PUTATIVE (AFU_ORTHOLOGUE AFUA_5G00500)-RELATED"/>
    <property type="match status" value="1"/>
</dbReference>